<dbReference type="InterPro" id="IPR016024">
    <property type="entry name" value="ARM-type_fold"/>
</dbReference>
<dbReference type="InterPro" id="IPR004155">
    <property type="entry name" value="PBS_lyase_HEAT"/>
</dbReference>
<dbReference type="HOGENOM" id="CLU_053974_0_0_1"/>
<keyword evidence="4" id="KW-1185">Reference proteome</keyword>
<dbReference type="PANTHER" id="PTHR12697:SF5">
    <property type="entry name" value="DEOXYHYPUSINE HYDROXYLASE"/>
    <property type="match status" value="1"/>
</dbReference>
<dbReference type="EMBL" id="JH370135">
    <property type="protein sequence ID" value="ELA42043.1"/>
    <property type="molecule type" value="Genomic_DNA"/>
</dbReference>
<organism evidence="3 4">
    <name type="scientific">Vittaforma corneae (strain ATCC 50505)</name>
    <name type="common">Microsporidian parasite</name>
    <name type="synonym">Nosema corneum</name>
    <dbReference type="NCBI Taxonomy" id="993615"/>
    <lineage>
        <taxon>Eukaryota</taxon>
        <taxon>Fungi</taxon>
        <taxon>Fungi incertae sedis</taxon>
        <taxon>Microsporidia</taxon>
        <taxon>Nosematidae</taxon>
        <taxon>Vittaforma</taxon>
    </lineage>
</organism>
<dbReference type="PROSITE" id="PS50077">
    <property type="entry name" value="HEAT_REPEAT"/>
    <property type="match status" value="1"/>
</dbReference>
<dbReference type="Pfam" id="PF03130">
    <property type="entry name" value="HEAT_PBS"/>
    <property type="match status" value="1"/>
</dbReference>
<evidence type="ECO:0008006" key="5">
    <source>
        <dbReference type="Google" id="ProtNLM"/>
    </source>
</evidence>
<dbReference type="SUPFAM" id="SSF48371">
    <property type="entry name" value="ARM repeat"/>
    <property type="match status" value="1"/>
</dbReference>
<dbReference type="InParanoid" id="L2GMC1"/>
<sequence length="285" mass="32272">MSIAKAVELVQSPKTCVSIKTRALFYLRCLDTEEAALALQKCITNTSVLIDHEIAYILGQMKQSATIPFLFSLARNKNINPIVKHEAIEALGNFEDQNLIPHIQPFLNDPISIISESAVLAISKLEEYKSNKDSLSRYYSRDPAYPFKGSFEEAIRFFNSDKIEEKYKALFYFRDLNSKEAVEVLAKGFRESSDLLRHEIAYVFGQMENPLAVDVLINVLEDETEAEIVRHEAAEALGNIGTEKAQQHLRKYLDSEITILRESARVGLGIYNNDNNDYADISLLN</sequence>
<evidence type="ECO:0000256" key="1">
    <source>
        <dbReference type="ARBA" id="ARBA00045876"/>
    </source>
</evidence>
<dbReference type="Gene3D" id="1.25.10.10">
    <property type="entry name" value="Leucine-rich Repeat Variant"/>
    <property type="match status" value="2"/>
</dbReference>
<feature type="repeat" description="HEAT" evidence="2">
    <location>
        <begin position="212"/>
        <end position="252"/>
    </location>
</feature>
<dbReference type="RefSeq" id="XP_007604339.1">
    <property type="nucleotide sequence ID" value="XM_007604277.1"/>
</dbReference>
<dbReference type="OMA" id="HGDGPRC"/>
<dbReference type="SMART" id="SM00567">
    <property type="entry name" value="EZ_HEAT"/>
    <property type="match status" value="6"/>
</dbReference>
<dbReference type="Proteomes" id="UP000011082">
    <property type="component" value="Unassembled WGS sequence"/>
</dbReference>
<dbReference type="OrthoDB" id="421002at2759"/>
<gene>
    <name evidence="3" type="ORF">VICG_00890</name>
</gene>
<dbReference type="PANTHER" id="PTHR12697">
    <property type="entry name" value="PBS LYASE HEAT-LIKE PROTEIN"/>
    <property type="match status" value="1"/>
</dbReference>
<comment type="function">
    <text evidence="1">Catalyzes the hydroxylation of the N(6)-(4-aminobutyl)-L-lysine intermediate produced by deoxyhypusine synthase/DHPS on a critical lysine of the eukaryotic translation initiation factor 5A/eIF-5A. This is the second step of the post-translational modification of that lysine into an unusual amino acid residue named hypusine. Hypusination is unique to mature eIF-5A factor and is essential for its function.</text>
</comment>
<evidence type="ECO:0000256" key="2">
    <source>
        <dbReference type="PROSITE-ProRule" id="PRU00103"/>
    </source>
</evidence>
<evidence type="ECO:0000313" key="4">
    <source>
        <dbReference type="Proteomes" id="UP000011082"/>
    </source>
</evidence>
<dbReference type="FunCoup" id="L2GMC1">
    <property type="interactions" value="116"/>
</dbReference>
<dbReference type="Pfam" id="PF13646">
    <property type="entry name" value="HEAT_2"/>
    <property type="match status" value="1"/>
</dbReference>
<accession>L2GMC1</accession>
<reference evidence="4" key="1">
    <citation type="submission" date="2011-05" db="EMBL/GenBank/DDBJ databases">
        <title>The genome sequence of Vittaforma corneae strain ATCC 50505.</title>
        <authorList>
            <consortium name="The Broad Institute Genome Sequencing Platform"/>
            <person name="Cuomo C."/>
            <person name="Didier E."/>
            <person name="Bowers L."/>
            <person name="Young S.K."/>
            <person name="Zeng Q."/>
            <person name="Gargeya S."/>
            <person name="Fitzgerald M."/>
            <person name="Haas B."/>
            <person name="Abouelleil A."/>
            <person name="Alvarado L."/>
            <person name="Arachchi H.M."/>
            <person name="Berlin A."/>
            <person name="Chapman S.B."/>
            <person name="Gearin G."/>
            <person name="Goldberg J."/>
            <person name="Griggs A."/>
            <person name="Gujja S."/>
            <person name="Hansen M."/>
            <person name="Heiman D."/>
            <person name="Howarth C."/>
            <person name="Larimer J."/>
            <person name="Lui A."/>
            <person name="MacDonald P.J.P."/>
            <person name="McCowen C."/>
            <person name="Montmayeur A."/>
            <person name="Murphy C."/>
            <person name="Neiman D."/>
            <person name="Pearson M."/>
            <person name="Priest M."/>
            <person name="Roberts A."/>
            <person name="Saif S."/>
            <person name="Shea T."/>
            <person name="Sisk P."/>
            <person name="Stolte C."/>
            <person name="Sykes S."/>
            <person name="Wortman J."/>
            <person name="Nusbaum C."/>
            <person name="Birren B."/>
        </authorList>
    </citation>
    <scope>NUCLEOTIDE SEQUENCE [LARGE SCALE GENOMIC DNA]</scope>
    <source>
        <strain evidence="4">ATCC 50505</strain>
    </source>
</reference>
<dbReference type="STRING" id="993615.L2GMC1"/>
<dbReference type="InterPro" id="IPR021133">
    <property type="entry name" value="HEAT_type_2"/>
</dbReference>
<evidence type="ECO:0000313" key="3">
    <source>
        <dbReference type="EMBL" id="ELA42043.1"/>
    </source>
</evidence>
<dbReference type="GeneID" id="19881604"/>
<dbReference type="AlphaFoldDB" id="L2GMC1"/>
<protein>
    <recommendedName>
        <fullName evidence="5">Deoxyhypusine monooxygenase</fullName>
    </recommendedName>
</protein>
<name>L2GMC1_VITCO</name>
<proteinExistence type="predicted"/>
<dbReference type="InterPro" id="IPR011989">
    <property type="entry name" value="ARM-like"/>
</dbReference>
<dbReference type="VEuPathDB" id="MicrosporidiaDB:VICG_00890"/>
<dbReference type="GO" id="GO:0019135">
    <property type="term" value="F:deoxyhypusine monooxygenase activity"/>
    <property type="evidence" value="ECO:0007669"/>
    <property type="project" value="TreeGrafter"/>
</dbReference>